<evidence type="ECO:0000313" key="2">
    <source>
        <dbReference type="Proteomes" id="UP000439903"/>
    </source>
</evidence>
<dbReference type="SUPFAM" id="SSF54928">
    <property type="entry name" value="RNA-binding domain, RBD"/>
    <property type="match status" value="1"/>
</dbReference>
<dbReference type="Proteomes" id="UP000439903">
    <property type="component" value="Unassembled WGS sequence"/>
</dbReference>
<dbReference type="OrthoDB" id="2332938at2759"/>
<keyword evidence="2" id="KW-1185">Reference proteome</keyword>
<name>A0A8H3XI03_GIGMA</name>
<proteinExistence type="predicted"/>
<comment type="caution">
    <text evidence="1">The sequence shown here is derived from an EMBL/GenBank/DDBJ whole genome shotgun (WGS) entry which is preliminary data.</text>
</comment>
<gene>
    <name evidence="1" type="ORF">F8M41_000410</name>
</gene>
<dbReference type="GO" id="GO:0003676">
    <property type="term" value="F:nucleic acid binding"/>
    <property type="evidence" value="ECO:0007669"/>
    <property type="project" value="InterPro"/>
</dbReference>
<evidence type="ECO:0000313" key="1">
    <source>
        <dbReference type="EMBL" id="KAF0461414.1"/>
    </source>
</evidence>
<reference evidence="1 2" key="1">
    <citation type="journal article" date="2019" name="Environ. Microbiol.">
        <title>At the nexus of three kingdoms: the genome of the mycorrhizal fungus Gigaspora margarita provides insights into plant, endobacterial and fungal interactions.</title>
        <authorList>
            <person name="Venice F."/>
            <person name="Ghignone S."/>
            <person name="Salvioli di Fossalunga A."/>
            <person name="Amselem J."/>
            <person name="Novero M."/>
            <person name="Xianan X."/>
            <person name="Sedzielewska Toro K."/>
            <person name="Morin E."/>
            <person name="Lipzen A."/>
            <person name="Grigoriev I.V."/>
            <person name="Henrissat B."/>
            <person name="Martin F.M."/>
            <person name="Bonfante P."/>
        </authorList>
    </citation>
    <scope>NUCLEOTIDE SEQUENCE [LARGE SCALE GENOMIC DNA]</scope>
    <source>
        <strain evidence="1 2">BEG34</strain>
    </source>
</reference>
<dbReference type="InterPro" id="IPR035979">
    <property type="entry name" value="RBD_domain_sf"/>
</dbReference>
<dbReference type="EMBL" id="WTPW01001026">
    <property type="protein sequence ID" value="KAF0461414.1"/>
    <property type="molecule type" value="Genomic_DNA"/>
</dbReference>
<sequence length="318" mass="36104">MDKGKSVLPNELTLLEKKDQEIKRLQKALISATKQFYAIQNDAIRNFTEAVRYNENILYNVVSNHDHISSRESNGYASLRNQLIASQAILADARDAILNYQPVEDQFIIDDDKDSIKSITTSNIREDIRGTVCDSINNFKFMESPKPPIPSQVFVDSLKELSEKLCKHQIDTLPTDIIKDRDTNEIFGGSKWCDKLHEVLCVGKAITQEPKGTPHIKIPAVYIGVFKIDIPPAVIKKSLSDMFGDVIAVAKYRHRDHAFAYFSEWESYNEALNQGGIVISGQILSIRKSDHAPRPGSFDWYRFRSAYMNVSESKDMTK</sequence>
<protein>
    <recommendedName>
        <fullName evidence="3">RRM domain-containing protein</fullName>
    </recommendedName>
</protein>
<dbReference type="AlphaFoldDB" id="A0A8H3XI03"/>
<organism evidence="1 2">
    <name type="scientific">Gigaspora margarita</name>
    <dbReference type="NCBI Taxonomy" id="4874"/>
    <lineage>
        <taxon>Eukaryota</taxon>
        <taxon>Fungi</taxon>
        <taxon>Fungi incertae sedis</taxon>
        <taxon>Mucoromycota</taxon>
        <taxon>Glomeromycotina</taxon>
        <taxon>Glomeromycetes</taxon>
        <taxon>Diversisporales</taxon>
        <taxon>Gigasporaceae</taxon>
        <taxon>Gigaspora</taxon>
    </lineage>
</organism>
<evidence type="ECO:0008006" key="3">
    <source>
        <dbReference type="Google" id="ProtNLM"/>
    </source>
</evidence>
<accession>A0A8H3XI03</accession>